<evidence type="ECO:0000313" key="1">
    <source>
        <dbReference type="EMBL" id="VEL12834.1"/>
    </source>
</evidence>
<comment type="caution">
    <text evidence="1">The sequence shown here is derived from an EMBL/GenBank/DDBJ whole genome shotgun (WGS) entry which is preliminary data.</text>
</comment>
<proteinExistence type="predicted"/>
<organism evidence="1 2">
    <name type="scientific">Protopolystoma xenopodis</name>
    <dbReference type="NCBI Taxonomy" id="117903"/>
    <lineage>
        <taxon>Eukaryota</taxon>
        <taxon>Metazoa</taxon>
        <taxon>Spiralia</taxon>
        <taxon>Lophotrochozoa</taxon>
        <taxon>Platyhelminthes</taxon>
        <taxon>Monogenea</taxon>
        <taxon>Polyopisthocotylea</taxon>
        <taxon>Polystomatidea</taxon>
        <taxon>Polystomatidae</taxon>
        <taxon>Protopolystoma</taxon>
    </lineage>
</organism>
<evidence type="ECO:0000313" key="2">
    <source>
        <dbReference type="Proteomes" id="UP000784294"/>
    </source>
</evidence>
<protein>
    <submittedName>
        <fullName evidence="1">Uncharacterized protein</fullName>
    </submittedName>
</protein>
<sequence>MVAVGGVADVAVVNLAVVANPVVVANLAVVAGHAPAVVMDAEAVAGGGTDATDVEDVEDVEDVAVVDVGGAEDVVDVEMDATVDVAAAGAIRCFLTVIKTVVQTESGPG</sequence>
<dbReference type="Proteomes" id="UP000784294">
    <property type="component" value="Unassembled WGS sequence"/>
</dbReference>
<gene>
    <name evidence="1" type="ORF">PXEA_LOCUS6274</name>
</gene>
<accession>A0A3S5A1Y4</accession>
<keyword evidence="2" id="KW-1185">Reference proteome</keyword>
<reference evidence="1" key="1">
    <citation type="submission" date="2018-11" db="EMBL/GenBank/DDBJ databases">
        <authorList>
            <consortium name="Pathogen Informatics"/>
        </authorList>
    </citation>
    <scope>NUCLEOTIDE SEQUENCE</scope>
</reference>
<dbReference type="AlphaFoldDB" id="A0A3S5A1Y4"/>
<name>A0A3S5A1Y4_9PLAT</name>
<dbReference type="EMBL" id="CAAALY010015985">
    <property type="protein sequence ID" value="VEL12834.1"/>
    <property type="molecule type" value="Genomic_DNA"/>
</dbReference>